<evidence type="ECO:0008006" key="3">
    <source>
        <dbReference type="Google" id="ProtNLM"/>
    </source>
</evidence>
<comment type="caution">
    <text evidence="1">The sequence shown here is derived from an EMBL/GenBank/DDBJ whole genome shotgun (WGS) entry which is preliminary data.</text>
</comment>
<reference evidence="1 2" key="1">
    <citation type="submission" date="2017-02" db="EMBL/GenBank/DDBJ databases">
        <title>Paraburkholderia sophoroidis sp. nov. and Paraburkholderia steynii sp. nov. rhizobial symbionts of the fynbos legume Hypocalyptus sophoroides.</title>
        <authorList>
            <person name="Steenkamp E.T."/>
            <person name="Beukes C.W."/>
            <person name="Van Zyl E."/>
            <person name="Avontuur J."/>
            <person name="Chan W.Y."/>
            <person name="Hassen A."/>
            <person name="Palmer M."/>
            <person name="Mthombeni L."/>
            <person name="Phalane F."/>
            <person name="Sereme K."/>
            <person name="Venter S.N."/>
        </authorList>
    </citation>
    <scope>NUCLEOTIDE SEQUENCE [LARGE SCALE GENOMIC DNA]</scope>
    <source>
        <strain evidence="1 2">HC1.1ba</strain>
    </source>
</reference>
<proteinExistence type="predicted"/>
<keyword evidence="2" id="KW-1185">Reference proteome</keyword>
<organism evidence="1 2">
    <name type="scientific">Paraburkholderia steynii</name>
    <dbReference type="NCBI Taxonomy" id="1245441"/>
    <lineage>
        <taxon>Bacteria</taxon>
        <taxon>Pseudomonadati</taxon>
        <taxon>Pseudomonadota</taxon>
        <taxon>Betaproteobacteria</taxon>
        <taxon>Burkholderiales</taxon>
        <taxon>Burkholderiaceae</taxon>
        <taxon>Paraburkholderia</taxon>
    </lineage>
</organism>
<name>A0A4R0XJ62_9BURK</name>
<accession>A0A4R0XJ62</accession>
<sequence length="167" mass="18724">MLEEDPEVSLYRTDAIEICAGNMILFPTFLVWTTNDNSIRQVVSVRSSASPTVVSKVEAMAAAFNALDIPFEEITETEILSRADLDLLILTYNRGGKRYGREVVGEHVLELSRRIPPQEMTVRRFRAVLTQNSLPAGYLEAAIFHRLISVCGSRCLDGDTRLEVRHA</sequence>
<dbReference type="EMBL" id="MWML01000075">
    <property type="protein sequence ID" value="TCG07189.1"/>
    <property type="molecule type" value="Genomic_DNA"/>
</dbReference>
<dbReference type="Proteomes" id="UP000294200">
    <property type="component" value="Unassembled WGS sequence"/>
</dbReference>
<dbReference type="AlphaFoldDB" id="A0A4R0XJ62"/>
<evidence type="ECO:0000313" key="2">
    <source>
        <dbReference type="Proteomes" id="UP000294200"/>
    </source>
</evidence>
<evidence type="ECO:0000313" key="1">
    <source>
        <dbReference type="EMBL" id="TCG07189.1"/>
    </source>
</evidence>
<protein>
    <recommendedName>
        <fullName evidence="3">TnsA endonuclease N-terminal domain-containing protein</fullName>
    </recommendedName>
</protein>
<gene>
    <name evidence="1" type="ORF">BZM27_21100</name>
</gene>